<gene>
    <name evidence="8" type="primary">cas2</name>
    <name evidence="9" type="ORF">C457_10671</name>
</gene>
<accession>M0GBD5</accession>
<evidence type="ECO:0000256" key="6">
    <source>
        <dbReference type="ARBA" id="ARBA00022842"/>
    </source>
</evidence>
<comment type="caution">
    <text evidence="9">The sequence shown here is derived from an EMBL/GenBank/DDBJ whole genome shotgun (WGS) entry which is preliminary data.</text>
</comment>
<dbReference type="GO" id="GO:0043571">
    <property type="term" value="P:maintenance of CRISPR repeat elements"/>
    <property type="evidence" value="ECO:0007669"/>
    <property type="project" value="UniProtKB-UniRule"/>
</dbReference>
<dbReference type="Pfam" id="PF09827">
    <property type="entry name" value="CRISPR_Cas2"/>
    <property type="match status" value="1"/>
</dbReference>
<dbReference type="GO" id="GO:0046872">
    <property type="term" value="F:metal ion binding"/>
    <property type="evidence" value="ECO:0007669"/>
    <property type="project" value="UniProtKB-UniRule"/>
</dbReference>
<keyword evidence="3 8" id="KW-0479">Metal-binding</keyword>
<keyword evidence="6 8" id="KW-0460">Magnesium</keyword>
<evidence type="ECO:0000256" key="3">
    <source>
        <dbReference type="ARBA" id="ARBA00022723"/>
    </source>
</evidence>
<dbReference type="PANTHER" id="PTHR34405">
    <property type="entry name" value="CRISPR-ASSOCIATED ENDORIBONUCLEASE CAS2"/>
    <property type="match status" value="1"/>
</dbReference>
<keyword evidence="7 8" id="KW-0051">Antiviral defense</keyword>
<organism evidence="9 10">
    <name type="scientific">Haloferax prahovense (strain DSM 18310 / JCM 13924 / TL6)</name>
    <dbReference type="NCBI Taxonomy" id="1227461"/>
    <lineage>
        <taxon>Archaea</taxon>
        <taxon>Methanobacteriati</taxon>
        <taxon>Methanobacteriota</taxon>
        <taxon>Stenosarchaea group</taxon>
        <taxon>Halobacteria</taxon>
        <taxon>Halobacteriales</taxon>
        <taxon>Haloferacaceae</taxon>
        <taxon>Haloferax</taxon>
    </lineage>
</organism>
<name>M0GBD5_HALPT</name>
<proteinExistence type="inferred from homology"/>
<feature type="binding site" evidence="8">
    <location>
        <position position="9"/>
    </location>
    <ligand>
        <name>Mg(2+)</name>
        <dbReference type="ChEBI" id="CHEBI:18420"/>
        <note>catalytic</note>
    </ligand>
</feature>
<evidence type="ECO:0000256" key="5">
    <source>
        <dbReference type="ARBA" id="ARBA00022801"/>
    </source>
</evidence>
<evidence type="ECO:0000256" key="8">
    <source>
        <dbReference type="HAMAP-Rule" id="MF_01471"/>
    </source>
</evidence>
<evidence type="ECO:0000256" key="2">
    <source>
        <dbReference type="ARBA" id="ARBA00022722"/>
    </source>
</evidence>
<keyword evidence="10" id="KW-1185">Reference proteome</keyword>
<dbReference type="SUPFAM" id="SSF143430">
    <property type="entry name" value="TTP0101/SSO1404-like"/>
    <property type="match status" value="1"/>
</dbReference>
<dbReference type="Proteomes" id="UP000011559">
    <property type="component" value="Unassembled WGS sequence"/>
</dbReference>
<keyword evidence="5 8" id="KW-0378">Hydrolase</keyword>
<keyword evidence="2 8" id="KW-0540">Nuclease</keyword>
<evidence type="ECO:0000256" key="7">
    <source>
        <dbReference type="ARBA" id="ARBA00023118"/>
    </source>
</evidence>
<dbReference type="GO" id="GO:0016787">
    <property type="term" value="F:hydrolase activity"/>
    <property type="evidence" value="ECO:0007669"/>
    <property type="project" value="UniProtKB-KW"/>
</dbReference>
<dbReference type="GO" id="GO:0051607">
    <property type="term" value="P:defense response to virus"/>
    <property type="evidence" value="ECO:0007669"/>
    <property type="project" value="UniProtKB-UniRule"/>
</dbReference>
<dbReference type="AlphaFoldDB" id="M0GBD5"/>
<dbReference type="HAMAP" id="MF_01471">
    <property type="entry name" value="Cas2"/>
    <property type="match status" value="1"/>
</dbReference>
<dbReference type="InterPro" id="IPR019199">
    <property type="entry name" value="Virulence_VapD/CRISPR_Cas2"/>
</dbReference>
<dbReference type="RefSeq" id="WP_008094389.1">
    <property type="nucleotide sequence ID" value="NZ_AOLG01000031.1"/>
</dbReference>
<dbReference type="GO" id="GO:0004521">
    <property type="term" value="F:RNA endonuclease activity"/>
    <property type="evidence" value="ECO:0007669"/>
    <property type="project" value="InterPro"/>
</dbReference>
<reference evidence="9 10" key="1">
    <citation type="journal article" date="2014" name="PLoS Genet.">
        <title>Phylogenetically driven sequencing of extremely halophilic archaea reveals strategies for static and dynamic osmo-response.</title>
        <authorList>
            <person name="Becker E.A."/>
            <person name="Seitzer P.M."/>
            <person name="Tritt A."/>
            <person name="Larsen D."/>
            <person name="Krusor M."/>
            <person name="Yao A.I."/>
            <person name="Wu D."/>
            <person name="Madern D."/>
            <person name="Eisen J.A."/>
            <person name="Darling A.E."/>
            <person name="Facciotti M.T."/>
        </authorList>
    </citation>
    <scope>NUCLEOTIDE SEQUENCE [LARGE SCALE GENOMIC DNA]</scope>
    <source>
        <strain evidence="10">DSM 18310 / JCM 13924 / TL6</strain>
    </source>
</reference>
<comment type="function">
    <text evidence="8">CRISPR (clustered regularly interspaced short palindromic repeat), is an adaptive immune system that provides protection against mobile genetic elements (viruses, transposable elements and conjugative plasmids). CRISPR clusters contain sequences complementary to antecedent mobile elements and target invading nucleic acids. CRISPR clusters are transcribed and processed into CRISPR RNA (crRNA). Functions as a ssRNA-specific endoribonuclease. Involved in the integration of spacer DNA into the CRISPR cassette.</text>
</comment>
<dbReference type="Gene3D" id="3.30.70.240">
    <property type="match status" value="1"/>
</dbReference>
<dbReference type="InterPro" id="IPR021127">
    <property type="entry name" value="CRISPR_associated_Cas2"/>
</dbReference>
<evidence type="ECO:0000313" key="9">
    <source>
        <dbReference type="EMBL" id="ELZ68868.1"/>
    </source>
</evidence>
<comment type="similarity">
    <text evidence="8">Belongs to the CRISPR-associated endoribonuclease Cas2 protein family.</text>
</comment>
<dbReference type="EC" id="3.1.-.-" evidence="8"/>
<evidence type="ECO:0000313" key="10">
    <source>
        <dbReference type="Proteomes" id="UP000011559"/>
    </source>
</evidence>
<protein>
    <recommendedName>
        <fullName evidence="8">CRISPR-associated endoribonuclease Cas2</fullName>
        <ecNumber evidence="8">3.1.-.-</ecNumber>
    </recommendedName>
</protein>
<dbReference type="CDD" id="cd09725">
    <property type="entry name" value="Cas2_I_II_III"/>
    <property type="match status" value="1"/>
</dbReference>
<dbReference type="PANTHER" id="PTHR34405:SF1">
    <property type="entry name" value="CRISPR-ASSOCIATED ENDORIBONUCLEASE CAS2"/>
    <property type="match status" value="1"/>
</dbReference>
<keyword evidence="4 8" id="KW-0255">Endonuclease</keyword>
<evidence type="ECO:0000256" key="4">
    <source>
        <dbReference type="ARBA" id="ARBA00022759"/>
    </source>
</evidence>
<dbReference type="NCBIfam" id="TIGR01573">
    <property type="entry name" value="cas2"/>
    <property type="match status" value="1"/>
</dbReference>
<comment type="subunit">
    <text evidence="8">Homodimer, forms a heterotetramer with a Cas1 homodimer.</text>
</comment>
<comment type="cofactor">
    <cofactor evidence="1 8">
        <name>Mg(2+)</name>
        <dbReference type="ChEBI" id="CHEBI:18420"/>
    </cofactor>
</comment>
<dbReference type="EMBL" id="AOLG01000031">
    <property type="protein sequence ID" value="ELZ68868.1"/>
    <property type="molecule type" value="Genomic_DNA"/>
</dbReference>
<sequence>MVHLIVIYDAKAERTRHYRTYLRRHLTHLQQSVFEGDVTAGTADEIRETMDGLVSESAYDAAVVYEVSSQSYLKREAYGDDPADDKHIL</sequence>
<evidence type="ECO:0000256" key="1">
    <source>
        <dbReference type="ARBA" id="ARBA00001946"/>
    </source>
</evidence>